<name>A0A9N8HSJ3_9STRA</name>
<keyword evidence="3" id="KW-1185">Reference proteome</keyword>
<protein>
    <submittedName>
        <fullName evidence="2">Uncharacterized protein</fullName>
    </submittedName>
</protein>
<dbReference type="Proteomes" id="UP001153069">
    <property type="component" value="Unassembled WGS sequence"/>
</dbReference>
<feature type="signal peptide" evidence="1">
    <location>
        <begin position="1"/>
        <end position="16"/>
    </location>
</feature>
<dbReference type="InterPro" id="IPR021467">
    <property type="entry name" value="DUF3119"/>
</dbReference>
<sequence>MKISLFLLVLLGTAQAFVPLARVPTTTSSTIVQSTFTPNDFADQLSLLDKLNSAKRDGEPRIESILEPSYTVAFATAAAGPLISLIYGGSLVGTIGNCVHVLLATLFWVQTLRVRCAFEEDGFEFYNLKGDMDLTKKAAKLTRKPGNFVTKTENKWVYDKVTGYQFYPSIQYPLICYLKETQTPERYNIPGEQPHFFPALFVAEQFKDEMDKRGVDYGV</sequence>
<feature type="chain" id="PRO_5040449385" evidence="1">
    <location>
        <begin position="17"/>
        <end position="219"/>
    </location>
</feature>
<dbReference type="PANTHER" id="PTHR35550:SF2">
    <property type="entry name" value="OS05G0401200 PROTEIN"/>
    <property type="match status" value="1"/>
</dbReference>
<dbReference type="AlphaFoldDB" id="A0A9N8HSJ3"/>
<organism evidence="2 3">
    <name type="scientific">Seminavis robusta</name>
    <dbReference type="NCBI Taxonomy" id="568900"/>
    <lineage>
        <taxon>Eukaryota</taxon>
        <taxon>Sar</taxon>
        <taxon>Stramenopiles</taxon>
        <taxon>Ochrophyta</taxon>
        <taxon>Bacillariophyta</taxon>
        <taxon>Bacillariophyceae</taxon>
        <taxon>Bacillariophycidae</taxon>
        <taxon>Naviculales</taxon>
        <taxon>Naviculaceae</taxon>
        <taxon>Seminavis</taxon>
    </lineage>
</organism>
<proteinExistence type="predicted"/>
<dbReference type="Pfam" id="PF11317">
    <property type="entry name" value="DUF3119"/>
    <property type="match status" value="1"/>
</dbReference>
<gene>
    <name evidence="2" type="ORF">SEMRO_1174_G249060.1</name>
</gene>
<dbReference type="EMBL" id="CAICTM010001172">
    <property type="protein sequence ID" value="CAB9521203.1"/>
    <property type="molecule type" value="Genomic_DNA"/>
</dbReference>
<dbReference type="PANTHER" id="PTHR35550">
    <property type="match status" value="1"/>
</dbReference>
<evidence type="ECO:0000256" key="1">
    <source>
        <dbReference type="SAM" id="SignalP"/>
    </source>
</evidence>
<comment type="caution">
    <text evidence="2">The sequence shown here is derived from an EMBL/GenBank/DDBJ whole genome shotgun (WGS) entry which is preliminary data.</text>
</comment>
<reference evidence="2" key="1">
    <citation type="submission" date="2020-06" db="EMBL/GenBank/DDBJ databases">
        <authorList>
            <consortium name="Plant Systems Biology data submission"/>
        </authorList>
    </citation>
    <scope>NUCLEOTIDE SEQUENCE</scope>
    <source>
        <strain evidence="2">D6</strain>
    </source>
</reference>
<dbReference type="OrthoDB" id="1921626at2759"/>
<accession>A0A9N8HSJ3</accession>
<keyword evidence="1" id="KW-0732">Signal</keyword>
<evidence type="ECO:0000313" key="3">
    <source>
        <dbReference type="Proteomes" id="UP001153069"/>
    </source>
</evidence>
<evidence type="ECO:0000313" key="2">
    <source>
        <dbReference type="EMBL" id="CAB9521203.1"/>
    </source>
</evidence>